<keyword evidence="2" id="KW-1185">Reference proteome</keyword>
<dbReference type="EMBL" id="NHRY01000046">
    <property type="protein sequence ID" value="PPQ37651.1"/>
    <property type="molecule type" value="Genomic_DNA"/>
</dbReference>
<organism evidence="1 2">
    <name type="scientific">Rhodopila globiformis</name>
    <name type="common">Rhodopseudomonas globiformis</name>
    <dbReference type="NCBI Taxonomy" id="1071"/>
    <lineage>
        <taxon>Bacteria</taxon>
        <taxon>Pseudomonadati</taxon>
        <taxon>Pseudomonadota</taxon>
        <taxon>Alphaproteobacteria</taxon>
        <taxon>Acetobacterales</taxon>
        <taxon>Acetobacteraceae</taxon>
        <taxon>Rhodopila</taxon>
    </lineage>
</organism>
<proteinExistence type="predicted"/>
<gene>
    <name evidence="1" type="ORF">CCS01_03215</name>
</gene>
<dbReference type="RefSeq" id="WP_104517401.1">
    <property type="nucleotide sequence ID" value="NZ_NHRY01000046.1"/>
</dbReference>
<evidence type="ECO:0000313" key="2">
    <source>
        <dbReference type="Proteomes" id="UP000239724"/>
    </source>
</evidence>
<comment type="caution">
    <text evidence="1">The sequence shown here is derived from an EMBL/GenBank/DDBJ whole genome shotgun (WGS) entry which is preliminary data.</text>
</comment>
<dbReference type="AlphaFoldDB" id="A0A2S6NMS9"/>
<sequence length="88" mass="9872">MGMAANPILSTPPAKLRLSEHARFMVEEHAARQNLIQKLATSPTVDYQIDETSGNYVFRSGDFRIVARRDADGSFFVLSIIDRSQFPT</sequence>
<reference evidence="1 2" key="1">
    <citation type="journal article" date="2018" name="Arch. Microbiol.">
        <title>New insights into the metabolic potential of the phototrophic purple bacterium Rhodopila globiformis DSM 161(T) from its draft genome sequence and evidence for a vanadium-dependent nitrogenase.</title>
        <authorList>
            <person name="Imhoff J.F."/>
            <person name="Rahn T."/>
            <person name="Kunzel S."/>
            <person name="Neulinger S.C."/>
        </authorList>
    </citation>
    <scope>NUCLEOTIDE SEQUENCE [LARGE SCALE GENOMIC DNA]</scope>
    <source>
        <strain evidence="1 2">DSM 161</strain>
    </source>
</reference>
<evidence type="ECO:0000313" key="1">
    <source>
        <dbReference type="EMBL" id="PPQ37651.1"/>
    </source>
</evidence>
<protein>
    <submittedName>
        <fullName evidence="1">Uncharacterized protein</fullName>
    </submittedName>
</protein>
<name>A0A2S6NMS9_RHOGL</name>
<accession>A0A2S6NMS9</accession>
<dbReference type="Proteomes" id="UP000239724">
    <property type="component" value="Unassembled WGS sequence"/>
</dbReference>